<dbReference type="PANTHER" id="PTHR10176:SF3">
    <property type="entry name" value="GLYCOGEN [STARCH] SYNTHASE"/>
    <property type="match status" value="1"/>
</dbReference>
<proteinExistence type="predicted"/>
<dbReference type="Pfam" id="PF05693">
    <property type="entry name" value="Glycogen_syn"/>
    <property type="match status" value="1"/>
</dbReference>
<dbReference type="Gene3D" id="3.40.50.2000">
    <property type="entry name" value="Glycogen Phosphorylase B"/>
    <property type="match status" value="2"/>
</dbReference>
<dbReference type="Proteomes" id="UP000002875">
    <property type="component" value="Chromosome"/>
</dbReference>
<dbReference type="Gene3D" id="6.10.260.10">
    <property type="match status" value="1"/>
</dbReference>
<name>A0ABM5N008_EMTOG</name>
<dbReference type="EMBL" id="CP002961">
    <property type="protein sequence ID" value="AFK02749.1"/>
    <property type="molecule type" value="Genomic_DNA"/>
</dbReference>
<keyword evidence="2" id="KW-0808">Transferase</keyword>
<keyword evidence="4" id="KW-1185">Reference proteome</keyword>
<accession>A0ABM5N008</accession>
<evidence type="ECO:0000256" key="2">
    <source>
        <dbReference type="ARBA" id="ARBA00022679"/>
    </source>
</evidence>
<evidence type="ECO:0000256" key="1">
    <source>
        <dbReference type="ARBA" id="ARBA00022676"/>
    </source>
</evidence>
<organism evidence="3 4">
    <name type="scientific">Emticicia oligotrophica (strain DSM 17448 / CIP 109782 / MTCC 6937 / GPTSA100-15)</name>
    <dbReference type="NCBI Taxonomy" id="929562"/>
    <lineage>
        <taxon>Bacteria</taxon>
        <taxon>Pseudomonadati</taxon>
        <taxon>Bacteroidota</taxon>
        <taxon>Cytophagia</taxon>
        <taxon>Cytophagales</taxon>
        <taxon>Leadbetterellaceae</taxon>
        <taxon>Emticicia</taxon>
    </lineage>
</organism>
<reference evidence="3 4" key="1">
    <citation type="submission" date="2011-07" db="EMBL/GenBank/DDBJ databases">
        <title>The complete genome of chromosome of Emticicia oligotrophica DSM 17448.</title>
        <authorList>
            <consortium name="US DOE Joint Genome Institute (JGI-PGF)"/>
            <person name="Lucas S."/>
            <person name="Han J."/>
            <person name="Lapidus A."/>
            <person name="Bruce D."/>
            <person name="Goodwin L."/>
            <person name="Pitluck S."/>
            <person name="Peters L."/>
            <person name="Kyrpides N."/>
            <person name="Mavromatis K."/>
            <person name="Ivanova N."/>
            <person name="Ovchinnikova G."/>
            <person name="Teshima H."/>
            <person name="Detter J.C."/>
            <person name="Tapia R."/>
            <person name="Han C."/>
            <person name="Land M."/>
            <person name="Hauser L."/>
            <person name="Markowitz V."/>
            <person name="Cheng J.-F."/>
            <person name="Hugenholtz P."/>
            <person name="Woyke T."/>
            <person name="Wu D."/>
            <person name="Tindall B."/>
            <person name="Pomrenke H."/>
            <person name="Brambilla E."/>
            <person name="Klenk H.-P."/>
            <person name="Eisen J.A."/>
        </authorList>
    </citation>
    <scope>NUCLEOTIDE SEQUENCE [LARGE SCALE GENOMIC DNA]</scope>
    <source>
        <strain evidence="3 4">DSM 17448</strain>
    </source>
</reference>
<keyword evidence="1" id="KW-0328">Glycosyltransferase</keyword>
<dbReference type="InterPro" id="IPR008631">
    <property type="entry name" value="Glycogen_synth"/>
</dbReference>
<evidence type="ECO:0000313" key="4">
    <source>
        <dbReference type="Proteomes" id="UP000002875"/>
    </source>
</evidence>
<dbReference type="SUPFAM" id="SSF53756">
    <property type="entry name" value="UDP-Glycosyltransferase/glycogen phosphorylase"/>
    <property type="match status" value="1"/>
</dbReference>
<sequence length="622" mass="72328">MATTKAKLKKESEETISIKPREQKKPMLMEIAWEVCNQVGGIYTVIRSKVPSMVEEWGENYCLVGPYFPNTAMIEFEPIADLDESPFGKVVKKMKEMGFDAHYGRWLVTGKPKIVLLDFKSILNDTNDLKFKLWERHQISTLNAEPLVDQVIALGEMIRVFLTEFGEAFGSKNEVVAHFHEWMVATALIDIRTDNVPISTVFTTHATMLGRYIAGNEPDFYEKLSGYDWEQEARHYGIEAQAKIERLAAQKSHVLTTVSDVTAKECEVFFGRTCDLILPNGLNVTRFAAIHEFQNLHLKYKEKIHQFVMGHFFQSYSWDLDNTLYFFTSGRYEFRNKGYDLTLEALKRLNFKLVQAGIDTTIVMFIITKNPVHSIDPEVLQSRAVMEEIRQTCEAMEKQIGEHLFHASASNDDPNLPDLNQFVDEYWRLRLRRTIQTWKTKKLPHTVTHLLKQPDDITNYLKETNLLNHEQDRVKFVYHPDFISPTNPLFGMEYSQFVRGCHLGIFPSYYEPWGYTPLECVVRGIPTVTSDLSGFGDFIMQLMKDFENVGVYVVNRKRKNFDKAADQLAEILFKFVTMNRRDRIMQRNRVENISEVFDWTNLRSYYDTAHDLALKRKGITRI</sequence>
<dbReference type="RefSeq" id="WP_015028449.1">
    <property type="nucleotide sequence ID" value="NC_018748.1"/>
</dbReference>
<evidence type="ECO:0000313" key="3">
    <source>
        <dbReference type="EMBL" id="AFK02749.1"/>
    </source>
</evidence>
<dbReference type="PANTHER" id="PTHR10176">
    <property type="entry name" value="GLYCOGEN SYNTHASE"/>
    <property type="match status" value="1"/>
</dbReference>
<gene>
    <name evidence="3" type="ordered locus">Emtol_1603</name>
</gene>
<protein>
    <submittedName>
        <fullName evidence="3">Glycogen synthase</fullName>
    </submittedName>
</protein>